<keyword evidence="1" id="KW-0732">Signal</keyword>
<dbReference type="Proteomes" id="UP000177625">
    <property type="component" value="Unassembled WGS sequence"/>
</dbReference>
<organism evidence="2 3">
    <name type="scientific">Rhynchosporium secalis</name>
    <name type="common">Barley scald fungus</name>
    <dbReference type="NCBI Taxonomy" id="38038"/>
    <lineage>
        <taxon>Eukaryota</taxon>
        <taxon>Fungi</taxon>
        <taxon>Dikarya</taxon>
        <taxon>Ascomycota</taxon>
        <taxon>Pezizomycotina</taxon>
        <taxon>Leotiomycetes</taxon>
        <taxon>Helotiales</taxon>
        <taxon>Ploettnerulaceae</taxon>
        <taxon>Rhynchosporium</taxon>
    </lineage>
</organism>
<protein>
    <submittedName>
        <fullName evidence="2">Uncharacterized protein</fullName>
    </submittedName>
</protein>
<feature type="chain" id="PRO_5009447688" evidence="1">
    <location>
        <begin position="17"/>
        <end position="108"/>
    </location>
</feature>
<feature type="signal peptide" evidence="1">
    <location>
        <begin position="1"/>
        <end position="16"/>
    </location>
</feature>
<sequence>MKYILFILPLTSCILAAPASLHIDLTITTSSPAHHILASTIKESCIEIYTACGRGPNPGNTPCCGALKCLMALDGLGEEFCVKEGEPGYGVASGSRYMLKVGEVLLGD</sequence>
<name>A0A1E1LVZ0_RHYSE</name>
<evidence type="ECO:0000256" key="1">
    <source>
        <dbReference type="SAM" id="SignalP"/>
    </source>
</evidence>
<gene>
    <name evidence="2" type="ORF">RSE6_00046</name>
</gene>
<proteinExistence type="predicted"/>
<evidence type="ECO:0000313" key="3">
    <source>
        <dbReference type="Proteomes" id="UP000177625"/>
    </source>
</evidence>
<keyword evidence="3" id="KW-1185">Reference proteome</keyword>
<evidence type="ECO:0000313" key="2">
    <source>
        <dbReference type="EMBL" id="CZT39903.1"/>
    </source>
</evidence>
<accession>A0A1E1LVZ0</accession>
<reference evidence="3" key="1">
    <citation type="submission" date="2016-03" db="EMBL/GenBank/DDBJ databases">
        <authorList>
            <person name="Guldener U."/>
        </authorList>
    </citation>
    <scope>NUCLEOTIDE SEQUENCE [LARGE SCALE GENOMIC DNA]</scope>
</reference>
<dbReference type="EMBL" id="FJVC01000001">
    <property type="protein sequence ID" value="CZT39903.1"/>
    <property type="molecule type" value="Genomic_DNA"/>
</dbReference>
<dbReference type="AlphaFoldDB" id="A0A1E1LVZ0"/>